<dbReference type="Proteomes" id="UP000317369">
    <property type="component" value="Chromosome"/>
</dbReference>
<dbReference type="AlphaFoldDB" id="A0A517YTL8"/>
<protein>
    <submittedName>
        <fullName evidence="2">Uncharacterized protein</fullName>
    </submittedName>
</protein>
<gene>
    <name evidence="2" type="ORF">KS4_16090</name>
</gene>
<evidence type="ECO:0000313" key="2">
    <source>
        <dbReference type="EMBL" id="QDU33558.1"/>
    </source>
</evidence>
<keyword evidence="1" id="KW-1133">Transmembrane helix</keyword>
<keyword evidence="1" id="KW-0812">Transmembrane</keyword>
<sequence>MATKATPSKSQVKTVVWTTVIAFATLGLLKYGLKFLPANVQAYVNGGA</sequence>
<accession>A0A517YTL8</accession>
<reference evidence="2 3" key="1">
    <citation type="submission" date="2019-02" db="EMBL/GenBank/DDBJ databases">
        <title>Deep-cultivation of Planctomycetes and their phenomic and genomic characterization uncovers novel biology.</title>
        <authorList>
            <person name="Wiegand S."/>
            <person name="Jogler M."/>
            <person name="Boedeker C."/>
            <person name="Pinto D."/>
            <person name="Vollmers J."/>
            <person name="Rivas-Marin E."/>
            <person name="Kohn T."/>
            <person name="Peeters S.H."/>
            <person name="Heuer A."/>
            <person name="Rast P."/>
            <person name="Oberbeckmann S."/>
            <person name="Bunk B."/>
            <person name="Jeske O."/>
            <person name="Meyerdierks A."/>
            <person name="Storesund J.E."/>
            <person name="Kallscheuer N."/>
            <person name="Luecker S."/>
            <person name="Lage O.M."/>
            <person name="Pohl T."/>
            <person name="Merkel B.J."/>
            <person name="Hornburger P."/>
            <person name="Mueller R.-W."/>
            <person name="Bruemmer F."/>
            <person name="Labrenz M."/>
            <person name="Spormann A.M."/>
            <person name="Op den Camp H."/>
            <person name="Overmann J."/>
            <person name="Amann R."/>
            <person name="Jetten M.S.M."/>
            <person name="Mascher T."/>
            <person name="Medema M.H."/>
            <person name="Devos D.P."/>
            <person name="Kaster A.-K."/>
            <person name="Ovreas L."/>
            <person name="Rohde M."/>
            <person name="Galperin M.Y."/>
            <person name="Jogler C."/>
        </authorList>
    </citation>
    <scope>NUCLEOTIDE SEQUENCE [LARGE SCALE GENOMIC DNA]</scope>
    <source>
        <strain evidence="2 3">KS4</strain>
    </source>
</reference>
<evidence type="ECO:0000256" key="1">
    <source>
        <dbReference type="SAM" id="Phobius"/>
    </source>
</evidence>
<keyword evidence="3" id="KW-1185">Reference proteome</keyword>
<organism evidence="2 3">
    <name type="scientific">Poriferisphaera corsica</name>
    <dbReference type="NCBI Taxonomy" id="2528020"/>
    <lineage>
        <taxon>Bacteria</taxon>
        <taxon>Pseudomonadati</taxon>
        <taxon>Planctomycetota</taxon>
        <taxon>Phycisphaerae</taxon>
        <taxon>Phycisphaerales</taxon>
        <taxon>Phycisphaeraceae</taxon>
        <taxon>Poriferisphaera</taxon>
    </lineage>
</organism>
<name>A0A517YTL8_9BACT</name>
<proteinExistence type="predicted"/>
<evidence type="ECO:0000313" key="3">
    <source>
        <dbReference type="Proteomes" id="UP000317369"/>
    </source>
</evidence>
<dbReference type="EMBL" id="CP036425">
    <property type="protein sequence ID" value="QDU33558.1"/>
    <property type="molecule type" value="Genomic_DNA"/>
</dbReference>
<dbReference type="RefSeq" id="WP_200761685.1">
    <property type="nucleotide sequence ID" value="NZ_CP036425.1"/>
</dbReference>
<dbReference type="KEGG" id="pcor:KS4_16090"/>
<keyword evidence="1" id="KW-0472">Membrane</keyword>
<feature type="transmembrane region" description="Helical" evidence="1">
    <location>
        <begin position="12"/>
        <end position="33"/>
    </location>
</feature>